<sequence>MDYQLLFNIVLGAAGFFGGWVLNTMTKAIERLDSDVRDMPKTYVTKDDWREDMKALKADMEKGFDKLDSTLGTIFKRLEGKEDKTK</sequence>
<accession>A0A6J5M308</accession>
<name>A0A6J5M308_9CAUD</name>
<dbReference type="EMBL" id="LR796360">
    <property type="protein sequence ID" value="CAB4139456.1"/>
    <property type="molecule type" value="Genomic_DNA"/>
</dbReference>
<organism evidence="2">
    <name type="scientific">uncultured Caudovirales phage</name>
    <dbReference type="NCBI Taxonomy" id="2100421"/>
    <lineage>
        <taxon>Viruses</taxon>
        <taxon>Duplodnaviria</taxon>
        <taxon>Heunggongvirae</taxon>
        <taxon>Uroviricota</taxon>
        <taxon>Caudoviricetes</taxon>
        <taxon>Peduoviridae</taxon>
        <taxon>Maltschvirus</taxon>
        <taxon>Maltschvirus maltsch</taxon>
    </lineage>
</organism>
<reference evidence="2" key="1">
    <citation type="submission" date="2020-04" db="EMBL/GenBank/DDBJ databases">
        <authorList>
            <person name="Chiriac C."/>
            <person name="Salcher M."/>
            <person name="Ghai R."/>
            <person name="Kavagutti S V."/>
        </authorList>
    </citation>
    <scope>NUCLEOTIDE SEQUENCE</scope>
</reference>
<keyword evidence="1" id="KW-0812">Transmembrane</keyword>
<evidence type="ECO:0000256" key="1">
    <source>
        <dbReference type="SAM" id="Phobius"/>
    </source>
</evidence>
<proteinExistence type="predicted"/>
<gene>
    <name evidence="2" type="ORF">UFOVP351_50</name>
</gene>
<protein>
    <submittedName>
        <fullName evidence="2">Uncharacterized protein</fullName>
    </submittedName>
</protein>
<evidence type="ECO:0000313" key="2">
    <source>
        <dbReference type="EMBL" id="CAB4139456.1"/>
    </source>
</evidence>
<keyword evidence="1" id="KW-1133">Transmembrane helix</keyword>
<keyword evidence="1" id="KW-0472">Membrane</keyword>
<feature type="transmembrane region" description="Helical" evidence="1">
    <location>
        <begin position="6"/>
        <end position="22"/>
    </location>
</feature>